<dbReference type="PANTHER" id="PTHR43312">
    <property type="entry name" value="D-THREO-ALDOSE 1-DEHYDROGENASE"/>
    <property type="match status" value="1"/>
</dbReference>
<organism evidence="2 3">
    <name type="scientific">Terribacillus saccharophilus</name>
    <dbReference type="NCBI Taxonomy" id="361277"/>
    <lineage>
        <taxon>Bacteria</taxon>
        <taxon>Bacillati</taxon>
        <taxon>Bacillota</taxon>
        <taxon>Bacilli</taxon>
        <taxon>Bacillales</taxon>
        <taxon>Bacillaceae</taxon>
        <taxon>Terribacillus</taxon>
    </lineage>
</organism>
<dbReference type="KEGG" id="tap:GZ22_08730"/>
<name>A0A075LLA6_9BACI</name>
<feature type="domain" description="NADP-dependent oxidoreductase" evidence="1">
    <location>
        <begin position="15"/>
        <end position="296"/>
    </location>
</feature>
<dbReference type="EMBL" id="CP008876">
    <property type="protein sequence ID" value="AIF66712.1"/>
    <property type="molecule type" value="Genomic_DNA"/>
</dbReference>
<dbReference type="RefSeq" id="WP_038561072.1">
    <property type="nucleotide sequence ID" value="NZ_CP008876.1"/>
</dbReference>
<dbReference type="PRINTS" id="PR00069">
    <property type="entry name" value="ALDKETRDTASE"/>
</dbReference>
<dbReference type="HOGENOM" id="CLU_023205_2_3_9"/>
<dbReference type="Pfam" id="PF00248">
    <property type="entry name" value="Aldo_ket_red"/>
    <property type="match status" value="1"/>
</dbReference>
<protein>
    <submittedName>
        <fullName evidence="2">Oxidoreductase</fullName>
    </submittedName>
</protein>
<sequence length="306" mass="34493">MQKRRVGTSDLQVSEISFGTMSIGTDEQQGIRLLHEAQDLGINYFDTADLYDQGKNEEIVGKAFKGRRDKVILASKVGNRLDPGGESWHWDASKEYIVSQIKESLRRLQTDYLDLYQLHGGTMDDNIDETIDAFETLKNEGLIRYYGISSIRPNVIREYVKRSNIVSVMMQYSLLDRRPEEQVLDFLTDNNISVFARGSVAKGMLSDKASEKVKQKGADGYLTHTYEELLAASEKLHVLAEQERTSATSLAVRYVLQHPALASAVMGASSLEQVKQNAGLSTDPLTDATYEKMQQVTRQINYTNHR</sequence>
<dbReference type="InterPro" id="IPR036812">
    <property type="entry name" value="NAD(P)_OxRdtase_dom_sf"/>
</dbReference>
<dbReference type="InterPro" id="IPR053135">
    <property type="entry name" value="AKR2_Oxidoreductase"/>
</dbReference>
<dbReference type="InterPro" id="IPR023210">
    <property type="entry name" value="NADP_OxRdtase_dom"/>
</dbReference>
<evidence type="ECO:0000313" key="3">
    <source>
        <dbReference type="Proteomes" id="UP000027980"/>
    </source>
</evidence>
<evidence type="ECO:0000313" key="2">
    <source>
        <dbReference type="EMBL" id="AIF66712.1"/>
    </source>
</evidence>
<dbReference type="CDD" id="cd19086">
    <property type="entry name" value="AKR_AKR11C1"/>
    <property type="match status" value="1"/>
</dbReference>
<dbReference type="Gene3D" id="3.20.20.100">
    <property type="entry name" value="NADP-dependent oxidoreductase domain"/>
    <property type="match status" value="1"/>
</dbReference>
<dbReference type="PANTHER" id="PTHR43312:SF1">
    <property type="entry name" value="NADP-DEPENDENT OXIDOREDUCTASE DOMAIN-CONTAINING PROTEIN"/>
    <property type="match status" value="1"/>
</dbReference>
<dbReference type="Proteomes" id="UP000027980">
    <property type="component" value="Chromosome"/>
</dbReference>
<reference evidence="2 3" key="1">
    <citation type="submission" date="2014-07" db="EMBL/GenBank/DDBJ databases">
        <title>Complete genome sequence of a moderately halophilic bacterium Terribacillus aidingensis MP602, isolated from Cryptomeria fortunei in Tianmu mountain in China.</title>
        <authorList>
            <person name="Wang Y."/>
            <person name="Lu P."/>
            <person name="Zhang L."/>
        </authorList>
    </citation>
    <scope>NUCLEOTIDE SEQUENCE [LARGE SCALE GENOMIC DNA]</scope>
    <source>
        <strain evidence="2 3">MP602</strain>
    </source>
</reference>
<evidence type="ECO:0000259" key="1">
    <source>
        <dbReference type="Pfam" id="PF00248"/>
    </source>
</evidence>
<accession>A0A075LLA6</accession>
<gene>
    <name evidence="2" type="ORF">GZ22_08730</name>
</gene>
<dbReference type="AlphaFoldDB" id="A0A075LLA6"/>
<proteinExistence type="predicted"/>
<dbReference type="InterPro" id="IPR020471">
    <property type="entry name" value="AKR"/>
</dbReference>
<dbReference type="SUPFAM" id="SSF51430">
    <property type="entry name" value="NAD(P)-linked oxidoreductase"/>
    <property type="match status" value="1"/>
</dbReference>
<dbReference type="OrthoDB" id="9773828at2"/>
<dbReference type="GO" id="GO:0016491">
    <property type="term" value="F:oxidoreductase activity"/>
    <property type="evidence" value="ECO:0007669"/>
    <property type="project" value="InterPro"/>
</dbReference>
<dbReference type="GeneID" id="34220801"/>